<dbReference type="AlphaFoldDB" id="A0A2W7C4U2"/>
<comment type="caution">
    <text evidence="1">The sequence shown here is derived from an EMBL/GenBank/DDBJ whole genome shotgun (WGS) entry which is preliminary data.</text>
</comment>
<reference evidence="2" key="1">
    <citation type="submission" date="2017-03" db="EMBL/GenBank/DDBJ databases">
        <authorList>
            <person name="Safronova V.I."/>
            <person name="Sazanova A.L."/>
            <person name="Chirak E.R."/>
        </authorList>
    </citation>
    <scope>NUCLEOTIDE SEQUENCE [LARGE SCALE GENOMIC DNA]</scope>
    <source>
        <strain evidence="2">Ach-343</strain>
    </source>
</reference>
<accession>A0A2W7C4U2</accession>
<keyword evidence="2" id="KW-1185">Reference proteome</keyword>
<sequence length="41" mass="4930">MFVFRPKQCDRLRCILWGGYGMILATKWQEQGRNRHSGIYI</sequence>
<evidence type="ECO:0008006" key="3">
    <source>
        <dbReference type="Google" id="ProtNLM"/>
    </source>
</evidence>
<organism evidence="1 2">
    <name type="scientific">Mesorhizobium kowhaii</name>
    <dbReference type="NCBI Taxonomy" id="1300272"/>
    <lineage>
        <taxon>Bacteria</taxon>
        <taxon>Pseudomonadati</taxon>
        <taxon>Pseudomonadota</taxon>
        <taxon>Alphaproteobacteria</taxon>
        <taxon>Hyphomicrobiales</taxon>
        <taxon>Phyllobacteriaceae</taxon>
        <taxon>Mesorhizobium</taxon>
    </lineage>
</organism>
<dbReference type="Proteomes" id="UP000248616">
    <property type="component" value="Unassembled WGS sequence"/>
</dbReference>
<protein>
    <recommendedName>
        <fullName evidence="3">Transposase</fullName>
    </recommendedName>
</protein>
<proteinExistence type="predicted"/>
<dbReference type="OrthoDB" id="9801450at2"/>
<evidence type="ECO:0000313" key="2">
    <source>
        <dbReference type="Proteomes" id="UP000248616"/>
    </source>
</evidence>
<evidence type="ECO:0000313" key="1">
    <source>
        <dbReference type="EMBL" id="PZV38145.1"/>
    </source>
</evidence>
<name>A0A2W7C4U2_9HYPH</name>
<gene>
    <name evidence="1" type="ORF">B5V02_12670</name>
</gene>
<dbReference type="EMBL" id="MZXV01000030">
    <property type="protein sequence ID" value="PZV38145.1"/>
    <property type="molecule type" value="Genomic_DNA"/>
</dbReference>